<dbReference type="RefSeq" id="WP_128557237.1">
    <property type="nucleotide sequence ID" value="NZ_QUAK01000102.1"/>
</dbReference>
<dbReference type="AlphaFoldDB" id="A0A372M2T6"/>
<name>A0A372M2T6_9ACTN</name>
<evidence type="ECO:0000259" key="4">
    <source>
        <dbReference type="PROSITE" id="PS50949"/>
    </source>
</evidence>
<dbReference type="Pfam" id="PF07729">
    <property type="entry name" value="FCD"/>
    <property type="match status" value="1"/>
</dbReference>
<feature type="domain" description="HTH gntR-type" evidence="4">
    <location>
        <begin position="16"/>
        <end position="84"/>
    </location>
</feature>
<dbReference type="CDD" id="cd07377">
    <property type="entry name" value="WHTH_GntR"/>
    <property type="match status" value="1"/>
</dbReference>
<evidence type="ECO:0000313" key="5">
    <source>
        <dbReference type="EMBL" id="RFU85139.1"/>
    </source>
</evidence>
<dbReference type="PANTHER" id="PTHR43537">
    <property type="entry name" value="TRANSCRIPTIONAL REGULATOR, GNTR FAMILY"/>
    <property type="match status" value="1"/>
</dbReference>
<evidence type="ECO:0000256" key="3">
    <source>
        <dbReference type="ARBA" id="ARBA00023163"/>
    </source>
</evidence>
<dbReference type="InterPro" id="IPR011711">
    <property type="entry name" value="GntR_C"/>
</dbReference>
<dbReference type="GO" id="GO:0003700">
    <property type="term" value="F:DNA-binding transcription factor activity"/>
    <property type="evidence" value="ECO:0007669"/>
    <property type="project" value="InterPro"/>
</dbReference>
<dbReference type="SUPFAM" id="SSF48008">
    <property type="entry name" value="GntR ligand-binding domain-like"/>
    <property type="match status" value="1"/>
</dbReference>
<dbReference type="PRINTS" id="PR00035">
    <property type="entry name" value="HTHGNTR"/>
</dbReference>
<reference evidence="5 6" key="1">
    <citation type="submission" date="2018-08" db="EMBL/GenBank/DDBJ databases">
        <title>Isolation, diversity and antifungal activity of Actinobacteria from wheat.</title>
        <authorList>
            <person name="Han C."/>
        </authorList>
    </citation>
    <scope>NUCLEOTIDE SEQUENCE [LARGE SCALE GENOMIC DNA]</scope>
    <source>
        <strain evidence="5 6">NEAU-YY421</strain>
    </source>
</reference>
<dbReference type="InterPro" id="IPR008920">
    <property type="entry name" value="TF_FadR/GntR_C"/>
</dbReference>
<protein>
    <submittedName>
        <fullName evidence="5">FadR family transcriptional regulator</fullName>
    </submittedName>
</protein>
<dbReference type="InterPro" id="IPR036388">
    <property type="entry name" value="WH-like_DNA-bd_sf"/>
</dbReference>
<comment type="caution">
    <text evidence="5">The sequence shown here is derived from an EMBL/GenBank/DDBJ whole genome shotgun (WGS) entry which is preliminary data.</text>
</comment>
<dbReference type="OrthoDB" id="7989071at2"/>
<gene>
    <name evidence="5" type="ORF">DY218_18875</name>
</gene>
<sequence>MSDEPRNATVPAARERRVGSRIQRQVMQLILDRRLRPGEPMPTETELMDTLEVSRNSLREALKALQALDIVEIRHGHGTYVGQASLSPFVDGLTFRTLARDAWRTPRANSSGDTQALGEILQVREVLEEGLIRRVAETLDDRELDELDAVVRRMEAAGRAGEAFPELDREFHEKLYRSLGNALVPQLLAAFWNVFHRVAGVRGWTEDPAPSVTARRHREILNALRARDVEQAQRAMADHFRGIEARAWQETLGVK</sequence>
<organism evidence="5 6">
    <name type="scientific">Streptomyces triticagri</name>
    <dbReference type="NCBI Taxonomy" id="2293568"/>
    <lineage>
        <taxon>Bacteria</taxon>
        <taxon>Bacillati</taxon>
        <taxon>Actinomycetota</taxon>
        <taxon>Actinomycetes</taxon>
        <taxon>Kitasatosporales</taxon>
        <taxon>Streptomycetaceae</taxon>
        <taxon>Streptomyces</taxon>
    </lineage>
</organism>
<dbReference type="Gene3D" id="1.20.120.530">
    <property type="entry name" value="GntR ligand-binding domain-like"/>
    <property type="match status" value="1"/>
</dbReference>
<keyword evidence="2" id="KW-0238">DNA-binding</keyword>
<dbReference type="Gene3D" id="1.10.10.10">
    <property type="entry name" value="Winged helix-like DNA-binding domain superfamily/Winged helix DNA-binding domain"/>
    <property type="match status" value="1"/>
</dbReference>
<dbReference type="SMART" id="SM00895">
    <property type="entry name" value="FCD"/>
    <property type="match status" value="1"/>
</dbReference>
<keyword evidence="3" id="KW-0804">Transcription</keyword>
<dbReference type="InterPro" id="IPR036390">
    <property type="entry name" value="WH_DNA-bd_sf"/>
</dbReference>
<evidence type="ECO:0000256" key="2">
    <source>
        <dbReference type="ARBA" id="ARBA00023125"/>
    </source>
</evidence>
<dbReference type="PANTHER" id="PTHR43537:SF5">
    <property type="entry name" value="UXU OPERON TRANSCRIPTIONAL REGULATOR"/>
    <property type="match status" value="1"/>
</dbReference>
<keyword evidence="1" id="KW-0805">Transcription regulation</keyword>
<keyword evidence="6" id="KW-1185">Reference proteome</keyword>
<evidence type="ECO:0000256" key="1">
    <source>
        <dbReference type="ARBA" id="ARBA00023015"/>
    </source>
</evidence>
<dbReference type="SUPFAM" id="SSF46785">
    <property type="entry name" value="Winged helix' DNA-binding domain"/>
    <property type="match status" value="1"/>
</dbReference>
<evidence type="ECO:0000313" key="6">
    <source>
        <dbReference type="Proteomes" id="UP000263094"/>
    </source>
</evidence>
<dbReference type="EMBL" id="QUAK01000102">
    <property type="protein sequence ID" value="RFU85139.1"/>
    <property type="molecule type" value="Genomic_DNA"/>
</dbReference>
<accession>A0A372M2T6</accession>
<dbReference type="InterPro" id="IPR000524">
    <property type="entry name" value="Tscrpt_reg_HTH_GntR"/>
</dbReference>
<dbReference type="Proteomes" id="UP000263094">
    <property type="component" value="Unassembled WGS sequence"/>
</dbReference>
<dbReference type="Pfam" id="PF00392">
    <property type="entry name" value="GntR"/>
    <property type="match status" value="1"/>
</dbReference>
<dbReference type="SMART" id="SM00345">
    <property type="entry name" value="HTH_GNTR"/>
    <property type="match status" value="1"/>
</dbReference>
<dbReference type="GO" id="GO:0003677">
    <property type="term" value="F:DNA binding"/>
    <property type="evidence" value="ECO:0007669"/>
    <property type="project" value="UniProtKB-KW"/>
</dbReference>
<dbReference type="PROSITE" id="PS50949">
    <property type="entry name" value="HTH_GNTR"/>
    <property type="match status" value="1"/>
</dbReference>
<proteinExistence type="predicted"/>